<feature type="region of interest" description="Disordered" evidence="4">
    <location>
        <begin position="167"/>
        <end position="188"/>
    </location>
</feature>
<organism evidence="6 7">
    <name type="scientific">Streptomyces indiaensis</name>
    <dbReference type="NCBI Taxonomy" id="284033"/>
    <lineage>
        <taxon>Bacteria</taxon>
        <taxon>Bacillati</taxon>
        <taxon>Actinomycetota</taxon>
        <taxon>Actinomycetes</taxon>
        <taxon>Kitasatosporales</taxon>
        <taxon>Streptomycetaceae</taxon>
        <taxon>Streptomyces</taxon>
    </lineage>
</organism>
<evidence type="ECO:0000256" key="2">
    <source>
        <dbReference type="ARBA" id="ARBA00022448"/>
    </source>
</evidence>
<dbReference type="EMBL" id="BAAART010000072">
    <property type="protein sequence ID" value="GAA2237313.1"/>
    <property type="molecule type" value="Genomic_DNA"/>
</dbReference>
<accession>A0ABN3DNI0</accession>
<comment type="similarity">
    <text evidence="1">Belongs to the ABC transporter superfamily.</text>
</comment>
<dbReference type="Gene3D" id="3.40.50.300">
    <property type="entry name" value="P-loop containing nucleotide triphosphate hydrolases"/>
    <property type="match status" value="1"/>
</dbReference>
<dbReference type="SUPFAM" id="SSF52540">
    <property type="entry name" value="P-loop containing nucleoside triphosphate hydrolases"/>
    <property type="match status" value="1"/>
</dbReference>
<dbReference type="InterPro" id="IPR003439">
    <property type="entry name" value="ABC_transporter-like_ATP-bd"/>
</dbReference>
<dbReference type="InterPro" id="IPR052156">
    <property type="entry name" value="BCAA_Transport_ATP-bd_LivF"/>
</dbReference>
<evidence type="ECO:0000256" key="3">
    <source>
        <dbReference type="ARBA" id="ARBA00022970"/>
    </source>
</evidence>
<protein>
    <recommendedName>
        <fullName evidence="5">ABC transporter domain-containing protein</fullName>
    </recommendedName>
</protein>
<dbReference type="Pfam" id="PF00005">
    <property type="entry name" value="ABC_tran"/>
    <property type="match status" value="1"/>
</dbReference>
<dbReference type="InterPro" id="IPR017871">
    <property type="entry name" value="ABC_transporter-like_CS"/>
</dbReference>
<evidence type="ECO:0000256" key="1">
    <source>
        <dbReference type="ARBA" id="ARBA00005417"/>
    </source>
</evidence>
<dbReference type="Proteomes" id="UP001501474">
    <property type="component" value="Unassembled WGS sequence"/>
</dbReference>
<evidence type="ECO:0000313" key="6">
    <source>
        <dbReference type="EMBL" id="GAA2237313.1"/>
    </source>
</evidence>
<feature type="compositionally biased region" description="Low complexity" evidence="4">
    <location>
        <begin position="167"/>
        <end position="180"/>
    </location>
</feature>
<evidence type="ECO:0000313" key="7">
    <source>
        <dbReference type="Proteomes" id="UP001501474"/>
    </source>
</evidence>
<keyword evidence="2" id="KW-0813">Transport</keyword>
<dbReference type="PROSITE" id="PS00211">
    <property type="entry name" value="ABC_TRANSPORTER_1"/>
    <property type="match status" value="1"/>
</dbReference>
<sequence length="212" mass="22608">MRPGEVVGVIGPNGAGKSTLGKAVFGLLRVRSGTVRLHGEDVSGLPAHELVRRGVVYVPQLQNVFPTLTVEENLRMGVYLRPKEHTRRVAAVEELFPLLADRRKQKAGAMSGGERQMLAMARALMTVFDPEHCTTLAPVTRSMNASGMPEAAAPAIASTPAARTRSADWAATASWPASSPETTVGTDLPRTPPASLIFSIANFRDSICVGPR</sequence>
<gene>
    <name evidence="6" type="ORF">GCM10010104_35270</name>
</gene>
<dbReference type="PANTHER" id="PTHR43820">
    <property type="entry name" value="HIGH-AFFINITY BRANCHED-CHAIN AMINO ACID TRANSPORT ATP-BINDING PROTEIN LIVF"/>
    <property type="match status" value="1"/>
</dbReference>
<dbReference type="PANTHER" id="PTHR43820:SF4">
    <property type="entry name" value="HIGH-AFFINITY BRANCHED-CHAIN AMINO ACID TRANSPORT ATP-BINDING PROTEIN LIVF"/>
    <property type="match status" value="1"/>
</dbReference>
<keyword evidence="7" id="KW-1185">Reference proteome</keyword>
<dbReference type="InterPro" id="IPR027417">
    <property type="entry name" value="P-loop_NTPase"/>
</dbReference>
<evidence type="ECO:0000259" key="5">
    <source>
        <dbReference type="Pfam" id="PF00005"/>
    </source>
</evidence>
<proteinExistence type="inferred from homology"/>
<keyword evidence="3" id="KW-0029">Amino-acid transport</keyword>
<evidence type="ECO:0000256" key="4">
    <source>
        <dbReference type="SAM" id="MobiDB-lite"/>
    </source>
</evidence>
<comment type="caution">
    <text evidence="6">The sequence shown here is derived from an EMBL/GenBank/DDBJ whole genome shotgun (WGS) entry which is preliminary data.</text>
</comment>
<reference evidence="6 7" key="1">
    <citation type="journal article" date="2019" name="Int. J. Syst. Evol. Microbiol.">
        <title>The Global Catalogue of Microorganisms (GCM) 10K type strain sequencing project: providing services to taxonomists for standard genome sequencing and annotation.</title>
        <authorList>
            <consortium name="The Broad Institute Genomics Platform"/>
            <consortium name="The Broad Institute Genome Sequencing Center for Infectious Disease"/>
            <person name="Wu L."/>
            <person name="Ma J."/>
        </authorList>
    </citation>
    <scope>NUCLEOTIDE SEQUENCE [LARGE SCALE GENOMIC DNA]</scope>
    <source>
        <strain evidence="6 7">JCM 3053</strain>
    </source>
</reference>
<feature type="domain" description="ABC transporter" evidence="5">
    <location>
        <begin position="2"/>
        <end position="126"/>
    </location>
</feature>
<name>A0ABN3DNI0_9ACTN</name>